<dbReference type="GO" id="GO:0070319">
    <property type="term" value="C:Golgi to plasma membrane transport vesicle"/>
    <property type="evidence" value="ECO:0007669"/>
    <property type="project" value="TreeGrafter"/>
</dbReference>
<protein>
    <recommendedName>
        <fullName evidence="3">GDP/GTP exchange factor Sec2 N-terminal domain-containing protein</fullName>
    </recommendedName>
</protein>
<evidence type="ECO:0000256" key="1">
    <source>
        <dbReference type="ARBA" id="ARBA00023054"/>
    </source>
</evidence>
<dbReference type="AlphaFoldDB" id="A0A8H7RNP9"/>
<dbReference type="GO" id="GO:0005085">
    <property type="term" value="F:guanyl-nucleotide exchange factor activity"/>
    <property type="evidence" value="ECO:0007669"/>
    <property type="project" value="InterPro"/>
</dbReference>
<accession>A0A8H7RNP9</accession>
<keyword evidence="1 2" id="KW-0175">Coiled coil</keyword>
<evidence type="ECO:0000313" key="5">
    <source>
        <dbReference type="Proteomes" id="UP000603453"/>
    </source>
</evidence>
<name>A0A8H7RNP9_9FUNG</name>
<evidence type="ECO:0000259" key="3">
    <source>
        <dbReference type="Pfam" id="PF06428"/>
    </source>
</evidence>
<dbReference type="OrthoDB" id="5560525at2759"/>
<dbReference type="PANTHER" id="PTHR14430:SF0">
    <property type="entry name" value="SEC2P DOMAIN-CONTAINING PROTEIN"/>
    <property type="match status" value="1"/>
</dbReference>
<proteinExistence type="predicted"/>
<dbReference type="GO" id="GO:0051286">
    <property type="term" value="C:cell tip"/>
    <property type="evidence" value="ECO:0007669"/>
    <property type="project" value="TreeGrafter"/>
</dbReference>
<reference evidence="4" key="1">
    <citation type="submission" date="2020-12" db="EMBL/GenBank/DDBJ databases">
        <title>Metabolic potential, ecology and presence of endohyphal bacteria is reflected in genomic diversity of Mucoromycotina.</title>
        <authorList>
            <person name="Muszewska A."/>
            <person name="Okrasinska A."/>
            <person name="Steczkiewicz K."/>
            <person name="Drgas O."/>
            <person name="Orlowska M."/>
            <person name="Perlinska-Lenart U."/>
            <person name="Aleksandrzak-Piekarczyk T."/>
            <person name="Szatraj K."/>
            <person name="Zielenkiewicz U."/>
            <person name="Pilsyk S."/>
            <person name="Malc E."/>
            <person name="Mieczkowski P."/>
            <person name="Kruszewska J.S."/>
            <person name="Biernat P."/>
            <person name="Pawlowska J."/>
        </authorList>
    </citation>
    <scope>NUCLEOTIDE SEQUENCE</scope>
    <source>
        <strain evidence="4">WA0000017839</strain>
    </source>
</reference>
<dbReference type="Proteomes" id="UP000603453">
    <property type="component" value="Unassembled WGS sequence"/>
</dbReference>
<dbReference type="Gene3D" id="6.10.140.910">
    <property type="match status" value="1"/>
</dbReference>
<dbReference type="CDD" id="cd21044">
    <property type="entry name" value="Rab11BD_RAB3IP_like"/>
    <property type="match status" value="1"/>
</dbReference>
<keyword evidence="5" id="KW-1185">Reference proteome</keyword>
<organism evidence="4 5">
    <name type="scientific">Mucor saturninus</name>
    <dbReference type="NCBI Taxonomy" id="64648"/>
    <lineage>
        <taxon>Eukaryota</taxon>
        <taxon>Fungi</taxon>
        <taxon>Fungi incertae sedis</taxon>
        <taxon>Mucoromycota</taxon>
        <taxon>Mucoromycotina</taxon>
        <taxon>Mucoromycetes</taxon>
        <taxon>Mucorales</taxon>
        <taxon>Mucorineae</taxon>
        <taxon>Mucoraceae</taxon>
        <taxon>Mucor</taxon>
    </lineage>
</organism>
<feature type="domain" description="GDP/GTP exchange factor Sec2 N-terminal" evidence="3">
    <location>
        <begin position="105"/>
        <end position="238"/>
    </location>
</feature>
<dbReference type="PANTHER" id="PTHR14430">
    <property type="entry name" value="RABIN3-RELATED"/>
    <property type="match status" value="1"/>
</dbReference>
<dbReference type="InterPro" id="IPR040351">
    <property type="entry name" value="RAB3IL/RAB3IP/Sec2"/>
</dbReference>
<sequence>MTERDIDNLYTQLEATMLKVKPNNELKRSMSSLSSNSTISSSSSSNTSIINEDLDHIYSTNLNCSCQYWLVSNDSEHCGLCDQAIPFIQQQHEDKISSQEKELALNNQLAQKQALYNLYVKDIQILQAQHGKRQELLENMTNKIDSLNGDIEIVQLKHKDEIAHTIAIEQSKKLVEIELHDLTQKLFEEANSMVLVEKKEKLAIQLKHDEVNDQLKEVESQLTSVQAELKELRKDMTNQDSNSQQLSPQSFSAFISTHENYLLRAQLDMSTLLLDQSQPIEINQEYNQQVQDDAMITEFEQFRESIRSISLSKLYTTSFMKSCLKTDIEPCLRFGPNPKLSSKKILDAILVKTCLVEPCPPGFIQAPTKADSIKVKTRLWDRFSSSSSSSSSHDTPGCQACGRVLDENESWRFRISYFDEWSYIDKYCHDRIASVIEFYVFIRKLKAGTDKDSSKFQLYQECSRLRLQMFLSR</sequence>
<dbReference type="SUPFAM" id="SSF144284">
    <property type="entry name" value="Sec2 N-terminal region"/>
    <property type="match status" value="1"/>
</dbReference>
<evidence type="ECO:0000313" key="4">
    <source>
        <dbReference type="EMBL" id="KAG2213810.1"/>
    </source>
</evidence>
<dbReference type="EMBL" id="JAEPRD010000002">
    <property type="protein sequence ID" value="KAG2213810.1"/>
    <property type="molecule type" value="Genomic_DNA"/>
</dbReference>
<dbReference type="InterPro" id="IPR009449">
    <property type="entry name" value="Sec2_N"/>
</dbReference>
<feature type="coiled-coil region" evidence="2">
    <location>
        <begin position="201"/>
        <end position="242"/>
    </location>
</feature>
<dbReference type="GO" id="GO:0006887">
    <property type="term" value="P:exocytosis"/>
    <property type="evidence" value="ECO:0007669"/>
    <property type="project" value="TreeGrafter"/>
</dbReference>
<comment type="caution">
    <text evidence="4">The sequence shown here is derived from an EMBL/GenBank/DDBJ whole genome shotgun (WGS) entry which is preliminary data.</text>
</comment>
<gene>
    <name evidence="4" type="ORF">INT47_001079</name>
</gene>
<dbReference type="Pfam" id="PF06428">
    <property type="entry name" value="Sec2p"/>
    <property type="match status" value="1"/>
</dbReference>
<evidence type="ECO:0000256" key="2">
    <source>
        <dbReference type="SAM" id="Coils"/>
    </source>
</evidence>
<dbReference type="Pfam" id="PF25555">
    <property type="entry name" value="RAB3A-like_C"/>
    <property type="match status" value="1"/>
</dbReference>